<feature type="transmembrane region" description="Helical" evidence="8">
    <location>
        <begin position="248"/>
        <end position="276"/>
    </location>
</feature>
<dbReference type="EMBL" id="BAGZ01000025">
    <property type="protein sequence ID" value="GAB79428.1"/>
    <property type="molecule type" value="Genomic_DNA"/>
</dbReference>
<dbReference type="InterPro" id="IPR037294">
    <property type="entry name" value="ABC_BtuC-like"/>
</dbReference>
<sequence>MTVDEAALDVLRCQRRVVRRRRALTAAVIGVLLVAAATVRVLLGDYHVTPVDFVRIVTGETIPGASFIVLESKLPRALTSLLAGALLGAAGTLGQSLYRNSLASPDILGLTGGATTAAVVAIVLGRWSGPAVTVAAAVGALVVAAVLLAVGGTGPGAATRAVLTGVGISTTLAALVHAVLLRADLHRAHDALVWITGSTSRATWTDVVVLAVLAAVVLPWASALGPAMQAYALGDDLARSLGVRLDRVRVLCLAVVVVMVAAATAVCGPIAFVALLSGQMAGALARGLNRSAPVGTGAAVGALLVVVADHVAAYALPGTALPVGVVTGLVGAFFLGALLWRASIHREGV</sequence>
<gene>
    <name evidence="9" type="ORF">AUCHE_25_00090</name>
</gene>
<proteinExistence type="inferred from homology"/>
<evidence type="ECO:0000256" key="3">
    <source>
        <dbReference type="ARBA" id="ARBA00022448"/>
    </source>
</evidence>
<comment type="subcellular location">
    <subcellularLocation>
        <location evidence="1">Cell membrane</location>
        <topology evidence="1">Multi-pass membrane protein</topology>
    </subcellularLocation>
</comment>
<evidence type="ECO:0000256" key="6">
    <source>
        <dbReference type="ARBA" id="ARBA00022989"/>
    </source>
</evidence>
<dbReference type="OrthoDB" id="4455417at2"/>
<evidence type="ECO:0000256" key="8">
    <source>
        <dbReference type="SAM" id="Phobius"/>
    </source>
</evidence>
<evidence type="ECO:0000256" key="5">
    <source>
        <dbReference type="ARBA" id="ARBA00022692"/>
    </source>
</evidence>
<evidence type="ECO:0000256" key="7">
    <source>
        <dbReference type="ARBA" id="ARBA00023136"/>
    </source>
</evidence>
<feature type="transmembrane region" description="Helical" evidence="8">
    <location>
        <begin position="77"/>
        <end position="95"/>
    </location>
</feature>
<keyword evidence="7 8" id="KW-0472">Membrane</keyword>
<feature type="transmembrane region" description="Helical" evidence="8">
    <location>
        <begin position="107"/>
        <end position="124"/>
    </location>
</feature>
<dbReference type="AlphaFoldDB" id="K6VB07"/>
<organism evidence="9 10">
    <name type="scientific">Austwickia chelonae NBRC 105200</name>
    <dbReference type="NCBI Taxonomy" id="1184607"/>
    <lineage>
        <taxon>Bacteria</taxon>
        <taxon>Bacillati</taxon>
        <taxon>Actinomycetota</taxon>
        <taxon>Actinomycetes</taxon>
        <taxon>Micrococcales</taxon>
        <taxon>Dermatophilaceae</taxon>
        <taxon>Austwickia</taxon>
    </lineage>
</organism>
<evidence type="ECO:0000313" key="9">
    <source>
        <dbReference type="EMBL" id="GAB79428.1"/>
    </source>
</evidence>
<dbReference type="Gene3D" id="1.10.3470.10">
    <property type="entry name" value="ABC transporter involved in vitamin B12 uptake, BtuC"/>
    <property type="match status" value="1"/>
</dbReference>
<keyword evidence="6 8" id="KW-1133">Transmembrane helix</keyword>
<dbReference type="SUPFAM" id="SSF81345">
    <property type="entry name" value="ABC transporter involved in vitamin B12 uptake, BtuC"/>
    <property type="match status" value="1"/>
</dbReference>
<dbReference type="PANTHER" id="PTHR30472">
    <property type="entry name" value="FERRIC ENTEROBACTIN TRANSPORT SYSTEM PERMEASE PROTEIN"/>
    <property type="match status" value="1"/>
</dbReference>
<dbReference type="STRING" id="100225.SAMN05421595_2468"/>
<accession>K6VB07</accession>
<feature type="transmembrane region" description="Helical" evidence="8">
    <location>
        <begin position="320"/>
        <end position="340"/>
    </location>
</feature>
<evidence type="ECO:0000256" key="2">
    <source>
        <dbReference type="ARBA" id="ARBA00007935"/>
    </source>
</evidence>
<feature type="transmembrane region" description="Helical" evidence="8">
    <location>
        <begin position="288"/>
        <end position="308"/>
    </location>
</feature>
<evidence type="ECO:0000313" key="10">
    <source>
        <dbReference type="Proteomes" id="UP000008495"/>
    </source>
</evidence>
<dbReference type="eggNOG" id="COG0609">
    <property type="taxonomic scope" value="Bacteria"/>
</dbReference>
<evidence type="ECO:0000256" key="1">
    <source>
        <dbReference type="ARBA" id="ARBA00004651"/>
    </source>
</evidence>
<feature type="transmembrane region" description="Helical" evidence="8">
    <location>
        <begin position="204"/>
        <end position="228"/>
    </location>
</feature>
<dbReference type="InterPro" id="IPR000522">
    <property type="entry name" value="ABC_transptr_permease_BtuC"/>
</dbReference>
<dbReference type="GO" id="GO:0033214">
    <property type="term" value="P:siderophore-iron import into cell"/>
    <property type="evidence" value="ECO:0007669"/>
    <property type="project" value="TreeGrafter"/>
</dbReference>
<dbReference type="RefSeq" id="WP_006504186.1">
    <property type="nucleotide sequence ID" value="NZ_BAGZ01000025.1"/>
</dbReference>
<feature type="transmembrane region" description="Helical" evidence="8">
    <location>
        <begin position="23"/>
        <end position="41"/>
    </location>
</feature>
<name>K6VB07_9MICO</name>
<feature type="transmembrane region" description="Helical" evidence="8">
    <location>
        <begin position="162"/>
        <end position="183"/>
    </location>
</feature>
<evidence type="ECO:0000256" key="4">
    <source>
        <dbReference type="ARBA" id="ARBA00022475"/>
    </source>
</evidence>
<keyword evidence="5 8" id="KW-0812">Transmembrane</keyword>
<dbReference type="Pfam" id="PF01032">
    <property type="entry name" value="FecCD"/>
    <property type="match status" value="1"/>
</dbReference>
<dbReference type="GO" id="GO:0005886">
    <property type="term" value="C:plasma membrane"/>
    <property type="evidence" value="ECO:0007669"/>
    <property type="project" value="UniProtKB-SubCell"/>
</dbReference>
<comment type="similarity">
    <text evidence="2">Belongs to the binding-protein-dependent transport system permease family. FecCD subfamily.</text>
</comment>
<keyword evidence="10" id="KW-1185">Reference proteome</keyword>
<keyword evidence="4" id="KW-1003">Cell membrane</keyword>
<protein>
    <submittedName>
        <fullName evidence="9">Putative iron-siderophore ABC transporter permease protein</fullName>
    </submittedName>
</protein>
<reference evidence="9 10" key="1">
    <citation type="submission" date="2012-08" db="EMBL/GenBank/DDBJ databases">
        <title>Whole genome shotgun sequence of Austwickia chelonae NBRC 105200.</title>
        <authorList>
            <person name="Yoshida I."/>
            <person name="Hosoyama A."/>
            <person name="Tsuchikane K."/>
            <person name="Katsumata H."/>
            <person name="Ando Y."/>
            <person name="Ohji S."/>
            <person name="Hamada M."/>
            <person name="Tamura T."/>
            <person name="Yamazoe A."/>
            <person name="Yamazaki S."/>
            <person name="Fujita N."/>
        </authorList>
    </citation>
    <scope>NUCLEOTIDE SEQUENCE [LARGE SCALE GENOMIC DNA]</scope>
    <source>
        <strain evidence="9 10">NBRC 105200</strain>
    </source>
</reference>
<dbReference type="GO" id="GO:0022857">
    <property type="term" value="F:transmembrane transporter activity"/>
    <property type="evidence" value="ECO:0007669"/>
    <property type="project" value="InterPro"/>
</dbReference>
<feature type="transmembrane region" description="Helical" evidence="8">
    <location>
        <begin position="53"/>
        <end position="70"/>
    </location>
</feature>
<feature type="transmembrane region" description="Helical" evidence="8">
    <location>
        <begin position="131"/>
        <end position="150"/>
    </location>
</feature>
<keyword evidence="3" id="KW-0813">Transport</keyword>
<comment type="caution">
    <text evidence="9">The sequence shown here is derived from an EMBL/GenBank/DDBJ whole genome shotgun (WGS) entry which is preliminary data.</text>
</comment>
<dbReference type="Proteomes" id="UP000008495">
    <property type="component" value="Unassembled WGS sequence"/>
</dbReference>
<dbReference type="PANTHER" id="PTHR30472:SF24">
    <property type="entry name" value="FERRIC ENTEROBACTIN TRANSPORT SYSTEM PERMEASE PROTEIN FEPG"/>
    <property type="match status" value="1"/>
</dbReference>